<organism evidence="2 3">
    <name type="scientific">Piptocephalis cylindrospora</name>
    <dbReference type="NCBI Taxonomy" id="1907219"/>
    <lineage>
        <taxon>Eukaryota</taxon>
        <taxon>Fungi</taxon>
        <taxon>Fungi incertae sedis</taxon>
        <taxon>Zoopagomycota</taxon>
        <taxon>Zoopagomycotina</taxon>
        <taxon>Zoopagomycetes</taxon>
        <taxon>Zoopagales</taxon>
        <taxon>Piptocephalidaceae</taxon>
        <taxon>Piptocephalis</taxon>
    </lineage>
</organism>
<feature type="region of interest" description="Disordered" evidence="1">
    <location>
        <begin position="286"/>
        <end position="321"/>
    </location>
</feature>
<feature type="compositionally biased region" description="Low complexity" evidence="1">
    <location>
        <begin position="390"/>
        <end position="405"/>
    </location>
</feature>
<proteinExistence type="predicted"/>
<protein>
    <submittedName>
        <fullName evidence="2">Uncharacterized protein</fullName>
    </submittedName>
</protein>
<feature type="compositionally biased region" description="Basic and acidic residues" evidence="1">
    <location>
        <begin position="497"/>
        <end position="510"/>
    </location>
</feature>
<feature type="compositionally biased region" description="Low complexity" evidence="1">
    <location>
        <begin position="214"/>
        <end position="242"/>
    </location>
</feature>
<feature type="compositionally biased region" description="Low complexity" evidence="1">
    <location>
        <begin position="1"/>
        <end position="23"/>
    </location>
</feature>
<accession>A0A4P9XYU7</accession>
<feature type="region of interest" description="Disordered" evidence="1">
    <location>
        <begin position="383"/>
        <end position="408"/>
    </location>
</feature>
<feature type="region of interest" description="Disordered" evidence="1">
    <location>
        <begin position="72"/>
        <end position="105"/>
    </location>
</feature>
<feature type="region of interest" description="Disordered" evidence="1">
    <location>
        <begin position="336"/>
        <end position="367"/>
    </location>
</feature>
<dbReference type="AlphaFoldDB" id="A0A4P9XYU7"/>
<sequence length="535" mass="59602">MPSASNSQSSTSVSSQEGGSFSSHPARSSGPRRANTISGSRDTTAFAQVRGSLRRTLTHLCARKYQESVRPSLEIPEEVTTTSSSTSSTLVPSDTDRPSPTMKEGRVEEIPLDETGMYDVKERKRRHRHSLGSLTIRGRRRRRQAAMYDEDPFNLLLNSIEVDFGHSTTLDPLCLPRHDRHYLRELDSSSMDEEEEEEEEEREKGKVNSSRLFISRSQSARSAPSRPSSTVVTSPTPTATISGSHRHAIPDHVAHALPGPAFRAPLALRPRSMILPSTTLSPIVTSSSANTELTRKLSKLRRSGSTKEYRRSMPCPTTPLSLEPHLRALSLIDSASLSSSASPPSSSSLSSDSPSTPEDYSPSASLPSFGEWAAKAKREQWQHRRQYQYTSPTLRPSSPTSPCSPRENPWMHLDHLDTLAWTRGYLGDAVEEMDEETDEESHEDEREETIKVLPPKTISTKKLHAPFLQLIGADEAGEDVLPRRHRRRRLTAEEGGEDRKYVIRRGDHSHSTRPAQAQVPPLPKWKPTSFVLSEL</sequence>
<evidence type="ECO:0000256" key="1">
    <source>
        <dbReference type="SAM" id="MobiDB-lite"/>
    </source>
</evidence>
<gene>
    <name evidence="2" type="ORF">BJ684DRAFT_17845</name>
</gene>
<dbReference type="EMBL" id="KZ988794">
    <property type="protein sequence ID" value="RKP11577.1"/>
    <property type="molecule type" value="Genomic_DNA"/>
</dbReference>
<reference evidence="3" key="1">
    <citation type="journal article" date="2018" name="Nat. Microbiol.">
        <title>Leveraging single-cell genomics to expand the fungal tree of life.</title>
        <authorList>
            <person name="Ahrendt S.R."/>
            <person name="Quandt C.A."/>
            <person name="Ciobanu D."/>
            <person name="Clum A."/>
            <person name="Salamov A."/>
            <person name="Andreopoulos B."/>
            <person name="Cheng J.F."/>
            <person name="Woyke T."/>
            <person name="Pelin A."/>
            <person name="Henrissat B."/>
            <person name="Reynolds N.K."/>
            <person name="Benny G.L."/>
            <person name="Smith M.E."/>
            <person name="James T.Y."/>
            <person name="Grigoriev I.V."/>
        </authorList>
    </citation>
    <scope>NUCLEOTIDE SEQUENCE [LARGE SCALE GENOMIC DNA]</scope>
</reference>
<feature type="compositionally biased region" description="Polar residues" evidence="1">
    <location>
        <begin position="356"/>
        <end position="366"/>
    </location>
</feature>
<dbReference type="Proteomes" id="UP000267251">
    <property type="component" value="Unassembled WGS sequence"/>
</dbReference>
<feature type="compositionally biased region" description="Low complexity" evidence="1">
    <location>
        <begin position="336"/>
        <end position="355"/>
    </location>
</feature>
<keyword evidence="3" id="KW-1185">Reference proteome</keyword>
<name>A0A4P9XYU7_9FUNG</name>
<feature type="compositionally biased region" description="Low complexity" evidence="1">
    <location>
        <begin position="80"/>
        <end position="89"/>
    </location>
</feature>
<feature type="compositionally biased region" description="Acidic residues" evidence="1">
    <location>
        <begin position="190"/>
        <end position="201"/>
    </location>
</feature>
<dbReference type="OrthoDB" id="10581597at2759"/>
<evidence type="ECO:0000313" key="3">
    <source>
        <dbReference type="Proteomes" id="UP000267251"/>
    </source>
</evidence>
<feature type="region of interest" description="Disordered" evidence="1">
    <location>
        <begin position="185"/>
        <end position="244"/>
    </location>
</feature>
<evidence type="ECO:0000313" key="2">
    <source>
        <dbReference type="EMBL" id="RKP11577.1"/>
    </source>
</evidence>
<feature type="region of interest" description="Disordered" evidence="1">
    <location>
        <begin position="482"/>
        <end position="535"/>
    </location>
</feature>
<feature type="region of interest" description="Disordered" evidence="1">
    <location>
        <begin position="1"/>
        <end position="43"/>
    </location>
</feature>